<evidence type="ECO:0000313" key="2">
    <source>
        <dbReference type="Proteomes" id="UP000859505"/>
    </source>
</evidence>
<dbReference type="Proteomes" id="UP000859505">
    <property type="component" value="Unassembled WGS sequence"/>
</dbReference>
<dbReference type="RefSeq" id="WP_408791855.1">
    <property type="nucleotide sequence ID" value="NZ_JBGWTT010000015.1"/>
</dbReference>
<accession>A0AAD3YI94</accession>
<reference evidence="1" key="1">
    <citation type="journal article" date="2018" name="Genome Biol.">
        <title>SKESA: strategic k-mer extension for scrupulous assemblies.</title>
        <authorList>
            <person name="Souvorov A."/>
            <person name="Agarwala R."/>
            <person name="Lipman D.J."/>
        </authorList>
    </citation>
    <scope>NUCLEOTIDE SEQUENCE</scope>
    <source>
        <strain evidence="1">OLC2673_Aeromonas</strain>
    </source>
</reference>
<dbReference type="EMBL" id="DACTUL010000003">
    <property type="protein sequence ID" value="HAT6342874.1"/>
    <property type="molecule type" value="Genomic_DNA"/>
</dbReference>
<dbReference type="AlphaFoldDB" id="A0AAD3YI94"/>
<proteinExistence type="predicted"/>
<sequence length="107" mass="12548">MIPSDKPNSAVRVHGTIAIENRCKIILDRKWPQHEIDGWLNMLTPTERQYAVGLLQGDRSTRSEPEHFERSALTRWVDESFVRQADGQSDAEYKRAIWKKAEEGRWR</sequence>
<organism evidence="1 2">
    <name type="scientific">Aeromonas hydrophila</name>
    <dbReference type="NCBI Taxonomy" id="644"/>
    <lineage>
        <taxon>Bacteria</taxon>
        <taxon>Pseudomonadati</taxon>
        <taxon>Pseudomonadota</taxon>
        <taxon>Gammaproteobacteria</taxon>
        <taxon>Aeromonadales</taxon>
        <taxon>Aeromonadaceae</taxon>
        <taxon>Aeromonas</taxon>
    </lineage>
</organism>
<name>A0AAD3YI94_AERHY</name>
<protein>
    <submittedName>
        <fullName evidence="1">Uncharacterized protein</fullName>
    </submittedName>
</protein>
<gene>
    <name evidence="1" type="ORF">JAJ28_000552</name>
</gene>
<comment type="caution">
    <text evidence="1">The sequence shown here is derived from an EMBL/GenBank/DDBJ whole genome shotgun (WGS) entry which is preliminary data.</text>
</comment>
<evidence type="ECO:0000313" key="1">
    <source>
        <dbReference type="EMBL" id="HAT6342874.1"/>
    </source>
</evidence>
<reference evidence="1" key="2">
    <citation type="submission" date="2020-01" db="EMBL/GenBank/DDBJ databases">
        <authorList>
            <consortium name="NCBI Pathogen Detection Project"/>
        </authorList>
    </citation>
    <scope>NUCLEOTIDE SEQUENCE</scope>
    <source>
        <strain evidence="1">OLC2673_Aeromonas</strain>
    </source>
</reference>